<dbReference type="PRINTS" id="PR01038">
    <property type="entry name" value="TRNASYNTHARG"/>
</dbReference>
<gene>
    <name evidence="14" type="ORF">OCTVUL_1B003404</name>
</gene>
<evidence type="ECO:0000256" key="7">
    <source>
        <dbReference type="ARBA" id="ARBA00023146"/>
    </source>
</evidence>
<dbReference type="InterPro" id="IPR001412">
    <property type="entry name" value="aa-tRNA-synth_I_CS"/>
</dbReference>
<protein>
    <recommendedName>
        <fullName evidence="9">Probable arginine--tRNA ligase, mitochondrial</fullName>
        <ecNumber evidence="2">6.1.1.19</ecNumber>
    </recommendedName>
    <alternativeName>
        <fullName evidence="8">Arginyl-tRNA synthetase</fullName>
    </alternativeName>
</protein>
<proteinExistence type="inferred from homology"/>
<feature type="domain" description="DALR anticodon binding" evidence="13">
    <location>
        <begin position="493"/>
        <end position="608"/>
    </location>
</feature>
<keyword evidence="4 12" id="KW-0547">Nucleotide-binding</keyword>
<accession>A0AA36AZ05</accession>
<evidence type="ECO:0000256" key="1">
    <source>
        <dbReference type="ARBA" id="ARBA00005594"/>
    </source>
</evidence>
<sequence>MAGHFRRKIASKLFQSFSQSGLLPKSQETNSIEKLASLVKVKKISKHHTLESGQFLVNSQHLNNFLKDDSDPNHKLAEQVKDCLFQDTSFKELGITSNGKFFNFTFDPTNITEVILSSVYNEGSKYGFTSHLHQTNDQTEKQTVVIEYSSPNIAKPFHVGHLRSTIIGNFFSNLYEQLGYNVIRLNYLGDWGTQFGLLAAGYHQYGCETKLLADPLHHLFEVYVKVNKDAAQEIDTKRVEEPQSLYNRSREIFQKMEKGEETSLDLWKRFRDLSIKEYQKIYKRLGISFTEIHSESMYSESANQLLQHLRHTGLLQINEEEGRTEFIEIPDRNRNSKVTMCKSDGTTLYLTRDVAAALHRKKEYNFNKIHYVVDNRQNRHFQNLQAVLKTIGEDWVTSLESDFHIGFGRIIGMNTRKGKVIFLKDLLDEAQQQMLSKRKETSSSKDVADEMAVADTLGISSILVQDLKERRNFDYTFSWKKCLNFKADSGVFLQYAHARLCSLKQNCAIPLTHSVDAALLKDPAALRLVLHISRYDEVILNSFLSFEPFHVIQYLFQLAHLSNQSLHSLVVKGQVQDVAQARLLLFHSAQQILSSGLRLIGVQPLQSMTSYAAFSSSFAKCKKKSYSFEVIF</sequence>
<evidence type="ECO:0000256" key="10">
    <source>
        <dbReference type="ARBA" id="ARBA00049339"/>
    </source>
</evidence>
<keyword evidence="3 12" id="KW-0436">Ligase</keyword>
<dbReference type="Gene3D" id="3.30.1360.70">
    <property type="entry name" value="Arginyl tRNA synthetase N-terminal domain"/>
    <property type="match status" value="1"/>
</dbReference>
<organism evidence="14 15">
    <name type="scientific">Octopus vulgaris</name>
    <name type="common">Common octopus</name>
    <dbReference type="NCBI Taxonomy" id="6645"/>
    <lineage>
        <taxon>Eukaryota</taxon>
        <taxon>Metazoa</taxon>
        <taxon>Spiralia</taxon>
        <taxon>Lophotrochozoa</taxon>
        <taxon>Mollusca</taxon>
        <taxon>Cephalopoda</taxon>
        <taxon>Coleoidea</taxon>
        <taxon>Octopodiformes</taxon>
        <taxon>Octopoda</taxon>
        <taxon>Incirrata</taxon>
        <taxon>Octopodidae</taxon>
        <taxon>Octopus</taxon>
    </lineage>
</organism>
<dbReference type="GO" id="GO:0004814">
    <property type="term" value="F:arginine-tRNA ligase activity"/>
    <property type="evidence" value="ECO:0007669"/>
    <property type="project" value="UniProtKB-EC"/>
</dbReference>
<evidence type="ECO:0000256" key="8">
    <source>
        <dbReference type="ARBA" id="ARBA00033033"/>
    </source>
</evidence>
<evidence type="ECO:0000256" key="5">
    <source>
        <dbReference type="ARBA" id="ARBA00022840"/>
    </source>
</evidence>
<dbReference type="Gene3D" id="1.10.730.10">
    <property type="entry name" value="Isoleucyl-tRNA Synthetase, Domain 1"/>
    <property type="match status" value="1"/>
</dbReference>
<evidence type="ECO:0000256" key="4">
    <source>
        <dbReference type="ARBA" id="ARBA00022741"/>
    </source>
</evidence>
<reference evidence="14" key="1">
    <citation type="submission" date="2023-08" db="EMBL/GenBank/DDBJ databases">
        <authorList>
            <person name="Alioto T."/>
            <person name="Alioto T."/>
            <person name="Gomez Garrido J."/>
        </authorList>
    </citation>
    <scope>NUCLEOTIDE SEQUENCE</scope>
</reference>
<keyword evidence="15" id="KW-1185">Reference proteome</keyword>
<dbReference type="PANTHER" id="PTHR11956">
    <property type="entry name" value="ARGINYL-TRNA SYNTHETASE"/>
    <property type="match status" value="1"/>
</dbReference>
<evidence type="ECO:0000256" key="11">
    <source>
        <dbReference type="ARBA" id="ARBA00049595"/>
    </source>
</evidence>
<dbReference type="FunFam" id="3.40.50.620:FF:000058">
    <property type="entry name" value="Mitochondrial arginyl-tRNA synthetase"/>
    <property type="match status" value="1"/>
</dbReference>
<keyword evidence="6 12" id="KW-0648">Protein biosynthesis</keyword>
<dbReference type="SUPFAM" id="SSF47323">
    <property type="entry name" value="Anticodon-binding domain of a subclass of class I aminoacyl-tRNA synthetases"/>
    <property type="match status" value="1"/>
</dbReference>
<dbReference type="AlphaFoldDB" id="A0AA36AZ05"/>
<keyword evidence="7 12" id="KW-0030">Aminoacyl-tRNA synthetase</keyword>
<dbReference type="Pfam" id="PF00750">
    <property type="entry name" value="tRNA-synt_1d"/>
    <property type="match status" value="1"/>
</dbReference>
<evidence type="ECO:0000256" key="6">
    <source>
        <dbReference type="ARBA" id="ARBA00022917"/>
    </source>
</evidence>
<dbReference type="InterPro" id="IPR014729">
    <property type="entry name" value="Rossmann-like_a/b/a_fold"/>
</dbReference>
<dbReference type="GO" id="GO:0006420">
    <property type="term" value="P:arginyl-tRNA aminoacylation"/>
    <property type="evidence" value="ECO:0007669"/>
    <property type="project" value="InterPro"/>
</dbReference>
<evidence type="ECO:0000256" key="2">
    <source>
        <dbReference type="ARBA" id="ARBA00012837"/>
    </source>
</evidence>
<comment type="catalytic activity">
    <reaction evidence="10">
        <text>tRNA(Arg) + L-arginine + ATP = L-arginyl-tRNA(Arg) + AMP + diphosphate</text>
        <dbReference type="Rhea" id="RHEA:20301"/>
        <dbReference type="Rhea" id="RHEA-COMP:9658"/>
        <dbReference type="Rhea" id="RHEA-COMP:9673"/>
        <dbReference type="ChEBI" id="CHEBI:30616"/>
        <dbReference type="ChEBI" id="CHEBI:32682"/>
        <dbReference type="ChEBI" id="CHEBI:33019"/>
        <dbReference type="ChEBI" id="CHEBI:78442"/>
        <dbReference type="ChEBI" id="CHEBI:78513"/>
        <dbReference type="ChEBI" id="CHEBI:456215"/>
        <dbReference type="EC" id="6.1.1.19"/>
    </reaction>
</comment>
<evidence type="ECO:0000259" key="13">
    <source>
        <dbReference type="SMART" id="SM00836"/>
    </source>
</evidence>
<dbReference type="Gene3D" id="3.40.50.620">
    <property type="entry name" value="HUPs"/>
    <property type="match status" value="1"/>
</dbReference>
<comment type="function">
    <text evidence="11">Catalyzes the attachment of arginine to tRNA(Arg) in a two-step reaction: arginine is first activated by ATP to form Arg-AMP and then transferred to the acceptor end of tRNA(Arg).</text>
</comment>
<dbReference type="GO" id="GO:0005524">
    <property type="term" value="F:ATP binding"/>
    <property type="evidence" value="ECO:0007669"/>
    <property type="project" value="UniProtKB-KW"/>
</dbReference>
<dbReference type="NCBIfam" id="TIGR00456">
    <property type="entry name" value="argS"/>
    <property type="match status" value="1"/>
</dbReference>
<evidence type="ECO:0000256" key="12">
    <source>
        <dbReference type="RuleBase" id="RU363038"/>
    </source>
</evidence>
<dbReference type="Proteomes" id="UP001162480">
    <property type="component" value="Chromosome 6"/>
</dbReference>
<dbReference type="InterPro" id="IPR009080">
    <property type="entry name" value="tRNAsynth_Ia_anticodon-bd"/>
</dbReference>
<dbReference type="EC" id="6.1.1.19" evidence="2"/>
<dbReference type="PROSITE" id="PS00178">
    <property type="entry name" value="AA_TRNA_LIGASE_I"/>
    <property type="match status" value="1"/>
</dbReference>
<dbReference type="InterPro" id="IPR036695">
    <property type="entry name" value="Arg-tRNA-synth_N_sf"/>
</dbReference>
<evidence type="ECO:0000256" key="9">
    <source>
        <dbReference type="ARBA" id="ARBA00039495"/>
    </source>
</evidence>
<comment type="similarity">
    <text evidence="1 12">Belongs to the class-I aminoacyl-tRNA synthetase family.</text>
</comment>
<evidence type="ECO:0000313" key="14">
    <source>
        <dbReference type="EMBL" id="CAI9724921.1"/>
    </source>
</evidence>
<keyword evidence="5 12" id="KW-0067">ATP-binding</keyword>
<dbReference type="GO" id="GO:0032543">
    <property type="term" value="P:mitochondrial translation"/>
    <property type="evidence" value="ECO:0007669"/>
    <property type="project" value="TreeGrafter"/>
</dbReference>
<dbReference type="SUPFAM" id="SSF52374">
    <property type="entry name" value="Nucleotidylyl transferase"/>
    <property type="match status" value="1"/>
</dbReference>
<dbReference type="Pfam" id="PF05746">
    <property type="entry name" value="DALR_1"/>
    <property type="match status" value="1"/>
</dbReference>
<dbReference type="SMART" id="SM00836">
    <property type="entry name" value="DALR_1"/>
    <property type="match status" value="1"/>
</dbReference>
<dbReference type="InterPro" id="IPR001278">
    <property type="entry name" value="Arg-tRNA-ligase"/>
</dbReference>
<dbReference type="EMBL" id="OX597819">
    <property type="protein sequence ID" value="CAI9724921.1"/>
    <property type="molecule type" value="Genomic_DNA"/>
</dbReference>
<evidence type="ECO:0000256" key="3">
    <source>
        <dbReference type="ARBA" id="ARBA00022598"/>
    </source>
</evidence>
<evidence type="ECO:0000313" key="15">
    <source>
        <dbReference type="Proteomes" id="UP001162480"/>
    </source>
</evidence>
<dbReference type="InterPro" id="IPR035684">
    <property type="entry name" value="ArgRS_core"/>
</dbReference>
<dbReference type="FunFam" id="1.10.730.10:FF:000006">
    <property type="entry name" value="Arginyl-tRNA synthetase 2, mitochondrial"/>
    <property type="match status" value="1"/>
</dbReference>
<dbReference type="GO" id="GO:0005739">
    <property type="term" value="C:mitochondrion"/>
    <property type="evidence" value="ECO:0007669"/>
    <property type="project" value="TreeGrafter"/>
</dbReference>
<dbReference type="PANTHER" id="PTHR11956:SF11">
    <property type="entry name" value="ARGININE--TRNA LIGASE, MITOCHONDRIAL-RELATED"/>
    <property type="match status" value="1"/>
</dbReference>
<name>A0AA36AZ05_OCTVU</name>
<dbReference type="InterPro" id="IPR008909">
    <property type="entry name" value="DALR_anticod-bd"/>
</dbReference>